<name>A0AAD1CDC3_PHODP</name>
<accession>A0AAD1CDC3</accession>
<dbReference type="Gene3D" id="3.20.20.140">
    <property type="entry name" value="Metal-dependent hydrolases"/>
    <property type="match status" value="1"/>
</dbReference>
<dbReference type="SUPFAM" id="SSF89550">
    <property type="entry name" value="PHP domain-like"/>
    <property type="match status" value="1"/>
</dbReference>
<sequence>MRLYEHGSEWRRWDLHVHTPDSVLETQFKGDWDGYISAIEQSDSGVFVIGITDYYSISGYEKVLAYRQDGRLGNIETVIPNIEFRITPNTGKHKGINIHLLINPEDPNHVDEIKIALSRLNIDYLGQNYACTEDQLRAYGRALAPQTENCRVASLKEGINNFKPSYDTFKKWYNGEKWLRENSIVIAANGSNDGVSGIRDGGFTGIKKDIYQFIDMVFSATPSDINYFTGL</sequence>
<organism evidence="1 2">
    <name type="scientific">Photobacterium damsela subsp. piscicida</name>
    <name type="common">Pasteurella piscicida</name>
    <dbReference type="NCBI Taxonomy" id="38294"/>
    <lineage>
        <taxon>Bacteria</taxon>
        <taxon>Pseudomonadati</taxon>
        <taxon>Pseudomonadota</taxon>
        <taxon>Gammaproteobacteria</taxon>
        <taxon>Vibrionales</taxon>
        <taxon>Vibrionaceae</taxon>
        <taxon>Photobacterium</taxon>
    </lineage>
</organism>
<reference evidence="2" key="1">
    <citation type="submission" date="2017-05" db="EMBL/GenBank/DDBJ databases">
        <title>Whole genome sequence of fish pathogenic bacteria, Photobacterium damselae subsp. piscicida, strain 91-197, isolated from hybrid striped bass (Morone sp.) in USA.</title>
        <authorList>
            <person name="Teru Y."/>
            <person name="Hikima J."/>
            <person name="Kono T."/>
            <person name="Sakai M."/>
            <person name="Takano T."/>
            <person name="Hawke J.P."/>
            <person name="Takeyama H."/>
            <person name="Aoki T."/>
        </authorList>
    </citation>
    <scope>NUCLEOTIDE SEQUENCE [LARGE SCALE GENOMIC DNA]</scope>
    <source>
        <strain evidence="2">91-197</strain>
    </source>
</reference>
<dbReference type="InterPro" id="IPR016195">
    <property type="entry name" value="Pol/histidinol_Pase-like"/>
</dbReference>
<evidence type="ECO:0000313" key="2">
    <source>
        <dbReference type="Proteomes" id="UP000218676"/>
    </source>
</evidence>
<dbReference type="Proteomes" id="UP000218676">
    <property type="component" value="Chromosome 1"/>
</dbReference>
<proteinExistence type="predicted"/>
<protein>
    <submittedName>
        <fullName evidence="1">Uncharacterized protein</fullName>
    </submittedName>
</protein>
<gene>
    <name evidence="1" type="ORF">PDPUS_1_00071</name>
</gene>
<dbReference type="AlphaFoldDB" id="A0AAD1CDC3"/>
<evidence type="ECO:0000313" key="1">
    <source>
        <dbReference type="EMBL" id="BAX51446.1"/>
    </source>
</evidence>
<dbReference type="EMBL" id="AP018045">
    <property type="protein sequence ID" value="BAX51446.1"/>
    <property type="molecule type" value="Genomic_DNA"/>
</dbReference>